<organism evidence="8">
    <name type="scientific">Trepomonas sp. PC1</name>
    <dbReference type="NCBI Taxonomy" id="1076344"/>
    <lineage>
        <taxon>Eukaryota</taxon>
        <taxon>Metamonada</taxon>
        <taxon>Diplomonadida</taxon>
        <taxon>Hexamitidae</taxon>
        <taxon>Hexamitinae</taxon>
        <taxon>Trepomonas</taxon>
    </lineage>
</organism>
<dbReference type="GO" id="GO:0061630">
    <property type="term" value="F:ubiquitin protein ligase activity"/>
    <property type="evidence" value="ECO:0007669"/>
    <property type="project" value="TreeGrafter"/>
</dbReference>
<evidence type="ECO:0000259" key="5">
    <source>
        <dbReference type="PROSITE" id="PS50089"/>
    </source>
</evidence>
<dbReference type="PROSITE" id="PS50089">
    <property type="entry name" value="ZF_RING_2"/>
    <property type="match status" value="1"/>
</dbReference>
<feature type="non-terminal residue" evidence="8">
    <location>
        <position position="1"/>
    </location>
</feature>
<feature type="domain" description="RING-type" evidence="5">
    <location>
        <begin position="242"/>
        <end position="285"/>
    </location>
</feature>
<accession>A0A146K9X6</accession>
<dbReference type="InterPro" id="IPR013083">
    <property type="entry name" value="Znf_RING/FYVE/PHD"/>
</dbReference>
<proteinExistence type="predicted"/>
<dbReference type="GO" id="GO:0008270">
    <property type="term" value="F:zinc ion binding"/>
    <property type="evidence" value="ECO:0007669"/>
    <property type="project" value="UniProtKB-KW"/>
</dbReference>
<dbReference type="PANTHER" id="PTHR21319:SF53">
    <property type="entry name" value="RING FINGER AND CHY ZINC FINGER DOMAIN-CONTAINING PROTEIN 1"/>
    <property type="match status" value="1"/>
</dbReference>
<dbReference type="Pfam" id="PF13639">
    <property type="entry name" value="zf-RING_2"/>
    <property type="match status" value="1"/>
</dbReference>
<evidence type="ECO:0000256" key="1">
    <source>
        <dbReference type="ARBA" id="ARBA00022723"/>
    </source>
</evidence>
<protein>
    <submittedName>
        <fullName evidence="8">Ring finger domain-containing protein</fullName>
    </submittedName>
</protein>
<evidence type="ECO:0000259" key="7">
    <source>
        <dbReference type="PROSITE" id="PS51270"/>
    </source>
</evidence>
<evidence type="ECO:0000256" key="3">
    <source>
        <dbReference type="ARBA" id="ARBA00022833"/>
    </source>
</evidence>
<evidence type="ECO:0000259" key="6">
    <source>
        <dbReference type="PROSITE" id="PS51266"/>
    </source>
</evidence>
<dbReference type="InterPro" id="IPR008913">
    <property type="entry name" value="Znf_CHY"/>
</dbReference>
<keyword evidence="3" id="KW-0862">Zinc</keyword>
<dbReference type="PANTHER" id="PTHR21319">
    <property type="entry name" value="RING FINGER AND CHY ZINC FINGER DOMAIN-CONTAINING PROTEIN 1"/>
    <property type="match status" value="1"/>
</dbReference>
<dbReference type="SMART" id="SM00184">
    <property type="entry name" value="RING"/>
    <property type="match status" value="1"/>
</dbReference>
<feature type="domain" description="CTCHY-type" evidence="7">
    <location>
        <begin position="177"/>
        <end position="243"/>
    </location>
</feature>
<reference evidence="8" key="1">
    <citation type="submission" date="2015-07" db="EMBL/GenBank/DDBJ databases">
        <title>Adaptation to a free-living lifestyle via gene acquisitions in the diplomonad Trepomonas sp. PC1.</title>
        <authorList>
            <person name="Xu F."/>
            <person name="Jerlstrom-Hultqvist J."/>
            <person name="Kolisko M."/>
            <person name="Simpson A.G.B."/>
            <person name="Roger A.J."/>
            <person name="Svard S.G."/>
            <person name="Andersson J.O."/>
        </authorList>
    </citation>
    <scope>NUCLEOTIDE SEQUENCE</scope>
    <source>
        <strain evidence="8">PC1</strain>
    </source>
</reference>
<keyword evidence="1" id="KW-0479">Metal-binding</keyword>
<evidence type="ECO:0000313" key="8">
    <source>
        <dbReference type="EMBL" id="JAP93672.1"/>
    </source>
</evidence>
<gene>
    <name evidence="8" type="ORF">TPC1_13961</name>
</gene>
<dbReference type="InterPro" id="IPR037274">
    <property type="entry name" value="Znf_CHY_sf"/>
</dbReference>
<dbReference type="InterPro" id="IPR001841">
    <property type="entry name" value="Znf_RING"/>
</dbReference>
<evidence type="ECO:0000256" key="2">
    <source>
        <dbReference type="ARBA" id="ARBA00022771"/>
    </source>
</evidence>
<dbReference type="EMBL" id="GDID01002934">
    <property type="protein sequence ID" value="JAP93672.1"/>
    <property type="molecule type" value="Transcribed_RNA"/>
</dbReference>
<name>A0A146K9X6_9EUKA</name>
<dbReference type="GO" id="GO:0006511">
    <property type="term" value="P:ubiquitin-dependent protein catabolic process"/>
    <property type="evidence" value="ECO:0007669"/>
    <property type="project" value="TreeGrafter"/>
</dbReference>
<feature type="non-terminal residue" evidence="8">
    <location>
        <position position="418"/>
    </location>
</feature>
<dbReference type="PROSITE" id="PS51270">
    <property type="entry name" value="ZF_CTCHY"/>
    <property type="match status" value="1"/>
</dbReference>
<dbReference type="InterPro" id="IPR017921">
    <property type="entry name" value="Znf_CTCHY"/>
</dbReference>
<keyword evidence="2 4" id="KW-0863">Zinc-finger</keyword>
<dbReference type="AlphaFoldDB" id="A0A146K9X6"/>
<dbReference type="Gene3D" id="3.30.40.10">
    <property type="entry name" value="Zinc/RING finger domain, C3HC4 (zinc finger)"/>
    <property type="match status" value="1"/>
</dbReference>
<dbReference type="GO" id="GO:0016567">
    <property type="term" value="P:protein ubiquitination"/>
    <property type="evidence" value="ECO:0007669"/>
    <property type="project" value="TreeGrafter"/>
</dbReference>
<dbReference type="GO" id="GO:0005634">
    <property type="term" value="C:nucleus"/>
    <property type="evidence" value="ECO:0007669"/>
    <property type="project" value="TreeGrafter"/>
</dbReference>
<dbReference type="SUPFAM" id="SSF161219">
    <property type="entry name" value="CHY zinc finger-like"/>
    <property type="match status" value="1"/>
</dbReference>
<evidence type="ECO:0000256" key="4">
    <source>
        <dbReference type="PROSITE-ProRule" id="PRU00601"/>
    </source>
</evidence>
<dbReference type="SUPFAM" id="SSF57850">
    <property type="entry name" value="RING/U-box"/>
    <property type="match status" value="1"/>
</dbReference>
<feature type="domain" description="CHY-type" evidence="6">
    <location>
        <begin position="108"/>
        <end position="175"/>
    </location>
</feature>
<sequence length="418" mass="49022">PTLDANEVKEQYRNQIIVCTIFKLKDGTHDKDLERNQILLKQFAFDTYNDDKQQDQDNRLNQIFFHYLKSFYQENESDYHCLIKFQIANNDDSWSKRDSQELIFAKYHLKQSVGCKHFVRGNKVQCYTCKKYYFCRLCHDEVEDHRMKKQETEFVQCVYCDSIQSVSNQCINCKRLFGVQYCDICKGSCGIGEQAKPMYHCHKCNSCMVGCRDQYFHCDKCNCCVRIDLIESHNCVTIKGDCPICLLTLEDTIYQNTTLPCKHTIHSHCYTAQLQEQIFTCPICRKFAPMDEEKTFLVDQMQQLYQKWLINPNSPIIQIQCCDCGLKQPHYLSQSFYQCSNCDTFNCDQADYCYSVAEYNQFLATHPRKYQLNLMDLQGITNVLKLKYDCHIEELVGGAKDFVGLGELINQCSTLYEL</sequence>
<dbReference type="PROSITE" id="PS51266">
    <property type="entry name" value="ZF_CHY"/>
    <property type="match status" value="1"/>
</dbReference>